<organism evidence="1 2">
    <name type="scientific">Legionella antarctica</name>
    <dbReference type="NCBI Taxonomy" id="2708020"/>
    <lineage>
        <taxon>Bacteria</taxon>
        <taxon>Pseudomonadati</taxon>
        <taxon>Pseudomonadota</taxon>
        <taxon>Gammaproteobacteria</taxon>
        <taxon>Legionellales</taxon>
        <taxon>Legionellaceae</taxon>
        <taxon>Legionella</taxon>
    </lineage>
</organism>
<dbReference type="Proteomes" id="UP000502894">
    <property type="component" value="Chromosome"/>
</dbReference>
<keyword evidence="2" id="KW-1185">Reference proteome</keyword>
<accession>A0A6F8T3D4</accession>
<protein>
    <recommendedName>
        <fullName evidence="3">Dot/Icm T4SS effector</fullName>
    </recommendedName>
</protein>
<evidence type="ECO:0008006" key="3">
    <source>
        <dbReference type="Google" id="ProtNLM"/>
    </source>
</evidence>
<dbReference type="EMBL" id="AP022839">
    <property type="protein sequence ID" value="BCA94532.1"/>
    <property type="molecule type" value="Genomic_DNA"/>
</dbReference>
<evidence type="ECO:0000313" key="2">
    <source>
        <dbReference type="Proteomes" id="UP000502894"/>
    </source>
</evidence>
<dbReference type="AlphaFoldDB" id="A0A6F8T3D4"/>
<dbReference type="KEGG" id="lant:TUM19329_08930"/>
<proteinExistence type="predicted"/>
<gene>
    <name evidence="1" type="ORF">TUM19329_08930</name>
</gene>
<sequence length="574" mass="65388">MAASLNIKLVENQLKSPSDARTIISLQKKREHWNVSYDDENACYVNQTDRKLKMTLYQAFQGEISVPTPTQDEIETLTKPRILIRNQIIDNPGKGNCGFYAFAIGLIHIIQEESTYKNKTMFERWLALDSSLLNRYDALRDFKFDHPDIALLNHLQSSLRLITHHGQLEELKSACTDPANDYQVLVGNSTYIKFAEFYYDRAVDRRFNEFAASSEIGSAFKKFKLEVIPNYEHLTLVPLFLSLIYGTDVNPKSITLETNPSDQSPVISAMGSITQDYFWGTHHDLNFLANIFKVNFHPLENGVARFPFTDLDDRPIITINNKNNIHWTTQITFAKQTSGFSFIECGVSLEKQSLINNAPLATLAKKKKNTKKGAIEGGSLGELQLASALTPAINHPLSSAPERVDVLAKSQKRNVRFHLSPSQLNDQRKHHMGLLDYELGKTSKKTVKPAEDTKQFEFLRGVVSQATIDYTEYSEGIWFSLFHRHGNTGRVRARNFHDNLLATENLTDAKANLIRFLSDETNGNTHPHSFRTMLLQKLQREPKTLQYTSEHFDEMLEELAAVLCMTTDILILQR</sequence>
<name>A0A6F8T3D4_9GAMM</name>
<dbReference type="RefSeq" id="WP_173236401.1">
    <property type="nucleotide sequence ID" value="NZ_AP022839.1"/>
</dbReference>
<reference evidence="1" key="1">
    <citation type="journal article" date="2020" name="Microbiol. Resour. Announc.">
        <title>Complete Genome Sequence of Novel Psychrotolerant Legionella Strain TUM19329, Isolated from Antarctic Lake Sediment.</title>
        <authorList>
            <person name="Shimada S."/>
            <person name="Nakai R."/>
            <person name="Aoki K."/>
            <person name="Shimoeda N."/>
            <person name="Ohno G."/>
            <person name="Miyazaki Y."/>
            <person name="Kudoh S."/>
            <person name="Imura S."/>
            <person name="Watanabe K."/>
            <person name="Ishii Y."/>
            <person name="Tateda K."/>
        </authorList>
    </citation>
    <scope>NUCLEOTIDE SEQUENCE [LARGE SCALE GENOMIC DNA]</scope>
    <source>
        <strain evidence="1">TUM19329</strain>
    </source>
</reference>
<evidence type="ECO:0000313" key="1">
    <source>
        <dbReference type="EMBL" id="BCA94532.1"/>
    </source>
</evidence>